<feature type="domain" description="U-box" evidence="7">
    <location>
        <begin position="5"/>
        <end position="79"/>
    </location>
</feature>
<evidence type="ECO:0000256" key="5">
    <source>
        <dbReference type="RuleBase" id="RU369093"/>
    </source>
</evidence>
<feature type="region of interest" description="Disordered" evidence="6">
    <location>
        <begin position="141"/>
        <end position="163"/>
    </location>
</feature>
<dbReference type="Proteomes" id="UP001634007">
    <property type="component" value="Unassembled WGS sequence"/>
</dbReference>
<dbReference type="GO" id="GO:0016567">
    <property type="term" value="P:protein ubiquitination"/>
    <property type="evidence" value="ECO:0007669"/>
    <property type="project" value="UniProtKB-UniRule"/>
</dbReference>
<evidence type="ECO:0000256" key="6">
    <source>
        <dbReference type="SAM" id="MobiDB-lite"/>
    </source>
</evidence>
<accession>A0ABD3JR57</accession>
<name>A0ABD3JR57_EUCGL</name>
<keyword evidence="9" id="KW-1185">Reference proteome</keyword>
<evidence type="ECO:0000256" key="3">
    <source>
        <dbReference type="ARBA" id="ARBA00022679"/>
    </source>
</evidence>
<evidence type="ECO:0000256" key="1">
    <source>
        <dbReference type="ARBA" id="ARBA00000900"/>
    </source>
</evidence>
<dbReference type="EC" id="2.3.2.27" evidence="5"/>
<evidence type="ECO:0000256" key="2">
    <source>
        <dbReference type="ARBA" id="ARBA00004906"/>
    </source>
</evidence>
<evidence type="ECO:0000313" key="9">
    <source>
        <dbReference type="Proteomes" id="UP001634007"/>
    </source>
</evidence>
<evidence type="ECO:0000259" key="7">
    <source>
        <dbReference type="PROSITE" id="PS51698"/>
    </source>
</evidence>
<dbReference type="PANTHER" id="PTHR22849">
    <property type="entry name" value="WDSAM1 PROTEIN"/>
    <property type="match status" value="1"/>
</dbReference>
<comment type="function">
    <text evidence="5">Functions as an E3 ubiquitin ligase.</text>
</comment>
<dbReference type="FunFam" id="3.30.40.10:FF:000442">
    <property type="entry name" value="RING-type E3 ubiquitin transferase"/>
    <property type="match status" value="1"/>
</dbReference>
<organism evidence="8 9">
    <name type="scientific">Eucalyptus globulus</name>
    <name type="common">Tasmanian blue gum</name>
    <dbReference type="NCBI Taxonomy" id="34317"/>
    <lineage>
        <taxon>Eukaryota</taxon>
        <taxon>Viridiplantae</taxon>
        <taxon>Streptophyta</taxon>
        <taxon>Embryophyta</taxon>
        <taxon>Tracheophyta</taxon>
        <taxon>Spermatophyta</taxon>
        <taxon>Magnoliopsida</taxon>
        <taxon>eudicotyledons</taxon>
        <taxon>Gunneridae</taxon>
        <taxon>Pentapetalae</taxon>
        <taxon>rosids</taxon>
        <taxon>malvids</taxon>
        <taxon>Myrtales</taxon>
        <taxon>Myrtaceae</taxon>
        <taxon>Myrtoideae</taxon>
        <taxon>Eucalypteae</taxon>
        <taxon>Eucalyptus</taxon>
    </lineage>
</organism>
<dbReference type="SUPFAM" id="SSF57850">
    <property type="entry name" value="RING/U-box"/>
    <property type="match status" value="1"/>
</dbReference>
<evidence type="ECO:0000313" key="8">
    <source>
        <dbReference type="EMBL" id="KAL3730090.1"/>
    </source>
</evidence>
<dbReference type="PROSITE" id="PS51698">
    <property type="entry name" value="U_BOX"/>
    <property type="match status" value="1"/>
</dbReference>
<feature type="compositionally biased region" description="Polar residues" evidence="6">
    <location>
        <begin position="150"/>
        <end position="163"/>
    </location>
</feature>
<dbReference type="CDD" id="cd16664">
    <property type="entry name" value="RING-Ubox_PUB"/>
    <property type="match status" value="1"/>
</dbReference>
<dbReference type="AlphaFoldDB" id="A0ABD3JR57"/>
<protein>
    <recommendedName>
        <fullName evidence="5 7">U-box domain-containing protein</fullName>
        <ecNumber evidence="5">2.3.2.27</ecNumber>
    </recommendedName>
    <alternativeName>
        <fullName evidence="5">RING-type E3 ubiquitin transferase PUB</fullName>
    </alternativeName>
</protein>
<dbReference type="InterPro" id="IPR045185">
    <property type="entry name" value="PUB22/23/24-like"/>
</dbReference>
<dbReference type="EMBL" id="JBJKBG010000007">
    <property type="protein sequence ID" value="KAL3730090.1"/>
    <property type="molecule type" value="Genomic_DNA"/>
</dbReference>
<comment type="pathway">
    <text evidence="2 5">Protein modification; protein ubiquitination.</text>
</comment>
<evidence type="ECO:0000256" key="4">
    <source>
        <dbReference type="ARBA" id="ARBA00022786"/>
    </source>
</evidence>
<dbReference type="PANTHER" id="PTHR22849:SF112">
    <property type="entry name" value="U-BOX DOMAIN-CONTAINING PROTEIN 26"/>
    <property type="match status" value="1"/>
</dbReference>
<dbReference type="GO" id="GO:0061630">
    <property type="term" value="F:ubiquitin protein ligase activity"/>
    <property type="evidence" value="ECO:0007669"/>
    <property type="project" value="UniProtKB-UniRule"/>
</dbReference>
<proteinExistence type="predicted"/>
<gene>
    <name evidence="8" type="ORF">ACJRO7_027141</name>
</gene>
<dbReference type="InterPro" id="IPR003613">
    <property type="entry name" value="Ubox_domain"/>
</dbReference>
<dbReference type="InterPro" id="IPR013083">
    <property type="entry name" value="Znf_RING/FYVE/PHD"/>
</dbReference>
<comment type="catalytic activity">
    <reaction evidence="1 5">
        <text>S-ubiquitinyl-[E2 ubiquitin-conjugating enzyme]-L-cysteine + [acceptor protein]-L-lysine = [E2 ubiquitin-conjugating enzyme]-L-cysteine + N(6)-ubiquitinyl-[acceptor protein]-L-lysine.</text>
        <dbReference type="EC" id="2.3.2.27"/>
    </reaction>
</comment>
<comment type="caution">
    <text evidence="8">The sequence shown here is derived from an EMBL/GenBank/DDBJ whole genome shotgun (WGS) entry which is preliminary data.</text>
</comment>
<reference evidence="8 9" key="1">
    <citation type="submission" date="2024-11" db="EMBL/GenBank/DDBJ databases">
        <title>Chromosome-level genome assembly of Eucalyptus globulus Labill. provides insights into its genome evolution.</title>
        <authorList>
            <person name="Li X."/>
        </authorList>
    </citation>
    <scope>NUCLEOTIDE SEQUENCE [LARGE SCALE GENOMIC DNA]</scope>
    <source>
        <strain evidence="8">CL2024</strain>
        <tissue evidence="8">Fresh tender leaves</tissue>
    </source>
</reference>
<keyword evidence="3 5" id="KW-0808">Transferase</keyword>
<dbReference type="Pfam" id="PF04564">
    <property type="entry name" value="U-box"/>
    <property type="match status" value="1"/>
</dbReference>
<sequence length="163" mass="17517">MVGVQIPHHFRCPISLELMRDPVTVSTGQTYDRSSIEPWIAAGNTTCPVTRAPLLDSALIPNHTLCRLIQSWCVANRRCGVESIPTPKQPADPSCVRPLLSQAASTSSAAATPRLSSSFRNRLAPSAAAGLVIFLKQDDRQGSGGHCGQPWTTLARPQTRSFG</sequence>
<dbReference type="InterPro" id="IPR045210">
    <property type="entry name" value="RING-Ubox_PUB"/>
</dbReference>
<dbReference type="Gene3D" id="3.30.40.10">
    <property type="entry name" value="Zinc/RING finger domain, C3HC4 (zinc finger)"/>
    <property type="match status" value="1"/>
</dbReference>
<keyword evidence="4 5" id="KW-0833">Ubl conjugation pathway</keyword>
<dbReference type="SMART" id="SM00504">
    <property type="entry name" value="Ubox"/>
    <property type="match status" value="1"/>
</dbReference>